<dbReference type="CDD" id="cd04186">
    <property type="entry name" value="GT_2_like_c"/>
    <property type="match status" value="1"/>
</dbReference>
<dbReference type="AlphaFoldDB" id="A0A1J4RTX9"/>
<evidence type="ECO:0000256" key="2">
    <source>
        <dbReference type="SAM" id="MobiDB-lite"/>
    </source>
</evidence>
<name>A0A1J4RTX9_9BACT</name>
<dbReference type="InterPro" id="IPR027791">
    <property type="entry name" value="Galactosyl_T_C"/>
</dbReference>
<dbReference type="Pfam" id="PF00535">
    <property type="entry name" value="Glycos_transf_2"/>
    <property type="match status" value="1"/>
</dbReference>
<sequence>MGKMSTKISKVREIPRSPAKPMGEVGRSGIELSIIIVDYKSTDFVIKLISDLSKHLLTVRFEVIVVDNDSKSSAAGKIKKAHHNLKNLKIIKAKKNLGFGAGNNLGVKEASGEYLLFLNPDVKVVDDSIVKMLDFLVKHAEIGALTCLLYQPAGAEPACRTDRASAGRRDAKNFQRHFFGRFQTLLTVLLRRQAGKIPIIHDEFFYCDMVTGAVMMIKSEIFQRLGGFDENFFMYIEDEDLCRRLVKADYKNAVLTSARLIHYEGQSSTSLEKKKYYYKSQDYYWQKHYGNFQTAIMKALRYPYILWQKMK</sequence>
<reference evidence="5 6" key="1">
    <citation type="journal article" date="2016" name="Environ. Microbiol.">
        <title>Genomic resolution of a cold subsurface aquifer community provides metabolic insights for novel microbes adapted to high CO concentrations.</title>
        <authorList>
            <person name="Probst A.J."/>
            <person name="Castelle C.J."/>
            <person name="Singh A."/>
            <person name="Brown C.T."/>
            <person name="Anantharaman K."/>
            <person name="Sharon I."/>
            <person name="Hug L.A."/>
            <person name="Burstein D."/>
            <person name="Emerson J.B."/>
            <person name="Thomas B.C."/>
            <person name="Banfield J.F."/>
        </authorList>
    </citation>
    <scope>NUCLEOTIDE SEQUENCE [LARGE SCALE GENOMIC DNA]</scope>
    <source>
        <strain evidence="5">CG1_02_42_45</strain>
    </source>
</reference>
<evidence type="ECO:0000259" key="3">
    <source>
        <dbReference type="Pfam" id="PF00535"/>
    </source>
</evidence>
<evidence type="ECO:0000259" key="4">
    <source>
        <dbReference type="Pfam" id="PF02709"/>
    </source>
</evidence>
<dbReference type="Proteomes" id="UP000182753">
    <property type="component" value="Unassembled WGS sequence"/>
</dbReference>
<proteinExistence type="predicted"/>
<feature type="region of interest" description="Disordered" evidence="2">
    <location>
        <begin position="1"/>
        <end position="23"/>
    </location>
</feature>
<feature type="domain" description="Glycosyltransferase 2-like" evidence="3">
    <location>
        <begin position="33"/>
        <end position="147"/>
    </location>
</feature>
<dbReference type="EMBL" id="MNUJ01000043">
    <property type="protein sequence ID" value="OIN89366.1"/>
    <property type="molecule type" value="Genomic_DNA"/>
</dbReference>
<accession>A0A1J4RTX9</accession>
<feature type="domain" description="Galactosyltransferase C-terminal" evidence="4">
    <location>
        <begin position="210"/>
        <end position="255"/>
    </location>
</feature>
<dbReference type="GO" id="GO:0016740">
    <property type="term" value="F:transferase activity"/>
    <property type="evidence" value="ECO:0007669"/>
    <property type="project" value="UniProtKB-KW"/>
</dbReference>
<keyword evidence="1" id="KW-0808">Transferase</keyword>
<organism evidence="5 6">
    <name type="scientific">Candidatus Berkelbacteria bacterium CG1_02_42_45</name>
    <dbReference type="NCBI Taxonomy" id="1805036"/>
    <lineage>
        <taxon>Bacteria</taxon>
        <taxon>Candidatus Berkelbacteria</taxon>
    </lineage>
</organism>
<comment type="caution">
    <text evidence="5">The sequence shown here is derived from an EMBL/GenBank/DDBJ whole genome shotgun (WGS) entry which is preliminary data.</text>
</comment>
<evidence type="ECO:0008006" key="7">
    <source>
        <dbReference type="Google" id="ProtNLM"/>
    </source>
</evidence>
<dbReference type="InterPro" id="IPR001173">
    <property type="entry name" value="Glyco_trans_2-like"/>
</dbReference>
<dbReference type="PANTHER" id="PTHR43179">
    <property type="entry name" value="RHAMNOSYLTRANSFERASE WBBL"/>
    <property type="match status" value="1"/>
</dbReference>
<dbReference type="Gene3D" id="3.90.550.10">
    <property type="entry name" value="Spore Coat Polysaccharide Biosynthesis Protein SpsA, Chain A"/>
    <property type="match status" value="1"/>
</dbReference>
<dbReference type="PANTHER" id="PTHR43179:SF7">
    <property type="entry name" value="RHAMNOSYLTRANSFERASE WBBL"/>
    <property type="match status" value="1"/>
</dbReference>
<evidence type="ECO:0000313" key="6">
    <source>
        <dbReference type="Proteomes" id="UP000182753"/>
    </source>
</evidence>
<evidence type="ECO:0000313" key="5">
    <source>
        <dbReference type="EMBL" id="OIN89366.1"/>
    </source>
</evidence>
<dbReference type="InterPro" id="IPR029044">
    <property type="entry name" value="Nucleotide-diphossugar_trans"/>
</dbReference>
<gene>
    <name evidence="5" type="ORF">AUJ40_02070</name>
</gene>
<dbReference type="SUPFAM" id="SSF53448">
    <property type="entry name" value="Nucleotide-diphospho-sugar transferases"/>
    <property type="match status" value="1"/>
</dbReference>
<protein>
    <recommendedName>
        <fullName evidence="7">Glycosyltransferase 2-like domain-containing protein</fullName>
    </recommendedName>
</protein>
<dbReference type="Pfam" id="PF02709">
    <property type="entry name" value="Glyco_transf_7C"/>
    <property type="match status" value="1"/>
</dbReference>
<evidence type="ECO:0000256" key="1">
    <source>
        <dbReference type="ARBA" id="ARBA00022679"/>
    </source>
</evidence>